<dbReference type="SUPFAM" id="SSF52058">
    <property type="entry name" value="L domain-like"/>
    <property type="match status" value="1"/>
</dbReference>
<dbReference type="CDD" id="cd04480">
    <property type="entry name" value="RPA1_DBD_A_like"/>
    <property type="match status" value="1"/>
</dbReference>
<dbReference type="Gene3D" id="3.30.200.20">
    <property type="entry name" value="Phosphorylase Kinase, domain 1"/>
    <property type="match status" value="1"/>
</dbReference>
<evidence type="ECO:0000256" key="3">
    <source>
        <dbReference type="ARBA" id="ARBA00022614"/>
    </source>
</evidence>
<evidence type="ECO:0000256" key="14">
    <source>
        <dbReference type="SAM" id="Phobius"/>
    </source>
</evidence>
<dbReference type="Pfam" id="PF07714">
    <property type="entry name" value="PK_Tyr_Ser-Thr"/>
    <property type="match status" value="1"/>
</dbReference>
<dbReference type="InterPro" id="IPR031657">
    <property type="entry name" value="REPA_OB_2"/>
</dbReference>
<dbReference type="Proteomes" id="UP000077755">
    <property type="component" value="Chromosome 6"/>
</dbReference>
<name>A0AAF0X9Q3_DAUCS</name>
<keyword evidence="3" id="KW-0433">Leucine-rich repeat</keyword>
<dbReference type="PANTHER" id="PTHR45631:SF202">
    <property type="entry name" value="SENESCENCE-INDUCED RECEPTOR-LIKE SERINE_THREONINE-PROTEIN KINASE"/>
    <property type="match status" value="1"/>
</dbReference>
<keyword evidence="6" id="KW-0677">Repeat</keyword>
<dbReference type="Pfam" id="PF00560">
    <property type="entry name" value="LRR_1"/>
    <property type="match status" value="1"/>
</dbReference>
<evidence type="ECO:0000256" key="6">
    <source>
        <dbReference type="ARBA" id="ARBA00022737"/>
    </source>
</evidence>
<dbReference type="GO" id="GO:0016020">
    <property type="term" value="C:membrane"/>
    <property type="evidence" value="ECO:0007669"/>
    <property type="project" value="UniProtKB-SubCell"/>
</dbReference>
<evidence type="ECO:0000313" key="17">
    <source>
        <dbReference type="Proteomes" id="UP000077755"/>
    </source>
</evidence>
<keyword evidence="5 14" id="KW-0812">Transmembrane</keyword>
<evidence type="ECO:0000256" key="2">
    <source>
        <dbReference type="ARBA" id="ARBA00022527"/>
    </source>
</evidence>
<feature type="domain" description="Protein kinase" evidence="15">
    <location>
        <begin position="380"/>
        <end position="664"/>
    </location>
</feature>
<evidence type="ECO:0000313" key="16">
    <source>
        <dbReference type="EMBL" id="WOH04050.1"/>
    </source>
</evidence>
<dbReference type="InterPro" id="IPR032675">
    <property type="entry name" value="LRR_dom_sf"/>
</dbReference>
<reference evidence="16" key="1">
    <citation type="journal article" date="2016" name="Nat. Genet.">
        <title>A high-quality carrot genome assembly provides new insights into carotenoid accumulation and asterid genome evolution.</title>
        <authorList>
            <person name="Iorizzo M."/>
            <person name="Ellison S."/>
            <person name="Senalik D."/>
            <person name="Zeng P."/>
            <person name="Satapoomin P."/>
            <person name="Huang J."/>
            <person name="Bowman M."/>
            <person name="Iovene M."/>
            <person name="Sanseverino W."/>
            <person name="Cavagnaro P."/>
            <person name="Yildiz M."/>
            <person name="Macko-Podgorni A."/>
            <person name="Moranska E."/>
            <person name="Grzebelus E."/>
            <person name="Grzebelus D."/>
            <person name="Ashrafi H."/>
            <person name="Zheng Z."/>
            <person name="Cheng S."/>
            <person name="Spooner D."/>
            <person name="Van Deynze A."/>
            <person name="Simon P."/>
        </authorList>
    </citation>
    <scope>NUCLEOTIDE SEQUENCE</scope>
    <source>
        <tissue evidence="16">Leaf</tissue>
    </source>
</reference>
<dbReference type="AlphaFoldDB" id="A0AAF0X9Q3"/>
<dbReference type="InterPro" id="IPR003871">
    <property type="entry name" value="RFA1B/D_OB_1st"/>
</dbReference>
<dbReference type="PROSITE" id="PS51450">
    <property type="entry name" value="LRR"/>
    <property type="match status" value="1"/>
</dbReference>
<dbReference type="PROSITE" id="PS50011">
    <property type="entry name" value="PROTEIN_KINASE_DOM"/>
    <property type="match status" value="1"/>
</dbReference>
<dbReference type="SUPFAM" id="SSF50249">
    <property type="entry name" value="Nucleic acid-binding proteins"/>
    <property type="match status" value="2"/>
</dbReference>
<dbReference type="PROSITE" id="PS00108">
    <property type="entry name" value="PROTEIN_KINASE_ST"/>
    <property type="match status" value="1"/>
</dbReference>
<evidence type="ECO:0000256" key="10">
    <source>
        <dbReference type="ARBA" id="ARBA00022989"/>
    </source>
</evidence>
<keyword evidence="9 13" id="KW-0067">ATP-binding</keyword>
<evidence type="ECO:0000259" key="15">
    <source>
        <dbReference type="PROSITE" id="PS50011"/>
    </source>
</evidence>
<dbReference type="InterPro" id="IPR000719">
    <property type="entry name" value="Prot_kinase_dom"/>
</dbReference>
<keyword evidence="2" id="KW-0723">Serine/threonine-protein kinase</keyword>
<dbReference type="GO" id="GO:0005524">
    <property type="term" value="F:ATP binding"/>
    <property type="evidence" value="ECO:0007669"/>
    <property type="project" value="UniProtKB-UniRule"/>
</dbReference>
<dbReference type="GO" id="GO:0003677">
    <property type="term" value="F:DNA binding"/>
    <property type="evidence" value="ECO:0007669"/>
    <property type="project" value="UniProtKB-KW"/>
</dbReference>
<feature type="binding site" evidence="13">
    <location>
        <position position="407"/>
    </location>
    <ligand>
        <name>ATP</name>
        <dbReference type="ChEBI" id="CHEBI:30616"/>
    </ligand>
</feature>
<dbReference type="InterPro" id="IPR008271">
    <property type="entry name" value="Ser/Thr_kinase_AS"/>
</dbReference>
<keyword evidence="7 13" id="KW-0547">Nucleotide-binding</keyword>
<keyword evidence="8" id="KW-0418">Kinase</keyword>
<dbReference type="EMBL" id="CP093348">
    <property type="protein sequence ID" value="WOH04050.1"/>
    <property type="molecule type" value="Genomic_DNA"/>
</dbReference>
<accession>A0AAF0X9Q3</accession>
<dbReference type="Gene3D" id="3.80.10.10">
    <property type="entry name" value="Ribonuclease Inhibitor"/>
    <property type="match status" value="1"/>
</dbReference>
<evidence type="ECO:0000256" key="5">
    <source>
        <dbReference type="ARBA" id="ARBA00022692"/>
    </source>
</evidence>
<evidence type="ECO:0000256" key="9">
    <source>
        <dbReference type="ARBA" id="ARBA00022840"/>
    </source>
</evidence>
<dbReference type="Pfam" id="PF16900">
    <property type="entry name" value="REPA_OB_2"/>
    <property type="match status" value="1"/>
</dbReference>
<evidence type="ECO:0000256" key="11">
    <source>
        <dbReference type="ARBA" id="ARBA00023125"/>
    </source>
</evidence>
<dbReference type="SUPFAM" id="SSF56112">
    <property type="entry name" value="Protein kinase-like (PK-like)"/>
    <property type="match status" value="1"/>
</dbReference>
<dbReference type="GO" id="GO:0004672">
    <property type="term" value="F:protein kinase activity"/>
    <property type="evidence" value="ECO:0007669"/>
    <property type="project" value="InterPro"/>
</dbReference>
<comment type="subcellular location">
    <subcellularLocation>
        <location evidence="1">Membrane</location>
    </subcellularLocation>
</comment>
<dbReference type="SMART" id="SM00220">
    <property type="entry name" value="S_TKc"/>
    <property type="match status" value="1"/>
</dbReference>
<gene>
    <name evidence="16" type="ORF">DCAR_0623455</name>
</gene>
<dbReference type="Gene3D" id="1.10.510.10">
    <property type="entry name" value="Transferase(Phosphotransferase) domain 1"/>
    <property type="match status" value="1"/>
</dbReference>
<evidence type="ECO:0000256" key="1">
    <source>
        <dbReference type="ARBA" id="ARBA00004370"/>
    </source>
</evidence>
<keyword evidence="12 14" id="KW-0472">Membrane</keyword>
<dbReference type="PROSITE" id="PS00107">
    <property type="entry name" value="PROTEIN_KINASE_ATP"/>
    <property type="match status" value="1"/>
</dbReference>
<evidence type="ECO:0000256" key="4">
    <source>
        <dbReference type="ARBA" id="ARBA00022679"/>
    </source>
</evidence>
<sequence>MDSLVTLLPTAKQDWKIRVRVSRKWAQLRANGQTFGINMILVDENDVRTHAWMKSSIISRLDDSLVEGGVFQIENFSVRRYGENERNQCFTGDKRIFFTESTVVMPCIQPHEFIPQHVFDCIPLNTVRQHSTQDTYLIDVCGIVKDLQPIQQFVSITGKEQIVVKFALSDNNNNTVRATMWNEQALFMHMSLAFTTQRPLIVIISSCKPHLWQGTPTVTNMQATRVFFNSSHQTAANLRAGKKQYEPNSPTLILKNLSSSQLTGEIIPSIANLTQLRTLDLSNNSLSGQVPEFLSLLPLSVLYDDSGDKEKKNKYIPAIVATVLGLLLLAAILFGMWMIRGRVMLAFTKAGKQPEASISDIERIRKDRLFTYSQVEEIADNFQEMLGKGGFGRVYRGSLDGTQVAVKILLSPPTTRSDFKNEVSLLMRIHHKNLTSMVGYCDEEPNMGIIYEYMAGRNLEEYLSGNSIGISNWVERLKIALDIAQVLIIVNMNKGLEYLHHGCKPAIIHRDVKTTNVLLNEQFEAKLADFGLSRAYSDQGGTHVSTIHVAGTPGYIDPDYQYNNKKLTEKSDVFSFGVVLLVMITGLSPKILSGTEEIHISRWVYLNGKNGDVTKISDSRFGGKFDVNSMRNAIELALSCTSSNQSEKSSQRPTMNIVVNDLKVCLAIELGTQDADPNP</sequence>
<proteinExistence type="predicted"/>
<keyword evidence="10 14" id="KW-1133">Transmembrane helix</keyword>
<protein>
    <recommendedName>
        <fullName evidence="15">Protein kinase domain-containing protein</fullName>
    </recommendedName>
</protein>
<dbReference type="InterPro" id="IPR011009">
    <property type="entry name" value="Kinase-like_dom_sf"/>
</dbReference>
<keyword evidence="17" id="KW-1185">Reference proteome</keyword>
<dbReference type="InterPro" id="IPR001611">
    <property type="entry name" value="Leu-rich_rpt"/>
</dbReference>
<feature type="transmembrane region" description="Helical" evidence="14">
    <location>
        <begin position="315"/>
        <end position="339"/>
    </location>
</feature>
<dbReference type="PANTHER" id="PTHR45631">
    <property type="entry name" value="OS07G0107800 PROTEIN-RELATED"/>
    <property type="match status" value="1"/>
</dbReference>
<dbReference type="Gene3D" id="2.40.50.140">
    <property type="entry name" value="Nucleic acid-binding proteins"/>
    <property type="match status" value="2"/>
</dbReference>
<dbReference type="Pfam" id="PF02721">
    <property type="entry name" value="DUF223"/>
    <property type="match status" value="1"/>
</dbReference>
<dbReference type="InterPro" id="IPR012340">
    <property type="entry name" value="NA-bd_OB-fold"/>
</dbReference>
<keyword evidence="11" id="KW-0238">DNA-binding</keyword>
<organism evidence="16 17">
    <name type="scientific">Daucus carota subsp. sativus</name>
    <name type="common">Carrot</name>
    <dbReference type="NCBI Taxonomy" id="79200"/>
    <lineage>
        <taxon>Eukaryota</taxon>
        <taxon>Viridiplantae</taxon>
        <taxon>Streptophyta</taxon>
        <taxon>Embryophyta</taxon>
        <taxon>Tracheophyta</taxon>
        <taxon>Spermatophyta</taxon>
        <taxon>Magnoliopsida</taxon>
        <taxon>eudicotyledons</taxon>
        <taxon>Gunneridae</taxon>
        <taxon>Pentapetalae</taxon>
        <taxon>asterids</taxon>
        <taxon>campanulids</taxon>
        <taxon>Apiales</taxon>
        <taxon>Apiaceae</taxon>
        <taxon>Apioideae</taxon>
        <taxon>Scandiceae</taxon>
        <taxon>Daucinae</taxon>
        <taxon>Daucus</taxon>
        <taxon>Daucus sect. Daucus</taxon>
    </lineage>
</organism>
<evidence type="ECO:0000256" key="13">
    <source>
        <dbReference type="PROSITE-ProRule" id="PRU10141"/>
    </source>
</evidence>
<evidence type="ECO:0000256" key="7">
    <source>
        <dbReference type="ARBA" id="ARBA00022741"/>
    </source>
</evidence>
<keyword evidence="4" id="KW-0808">Transferase</keyword>
<dbReference type="InterPro" id="IPR001245">
    <property type="entry name" value="Ser-Thr/Tyr_kinase_cat_dom"/>
</dbReference>
<reference evidence="16" key="2">
    <citation type="submission" date="2022-03" db="EMBL/GenBank/DDBJ databases">
        <title>Draft title - Genomic analysis of global carrot germplasm unveils the trajectory of domestication and the origin of high carotenoid orange carrot.</title>
        <authorList>
            <person name="Iorizzo M."/>
            <person name="Ellison S."/>
            <person name="Senalik D."/>
            <person name="Macko-Podgorni A."/>
            <person name="Grzebelus D."/>
            <person name="Bostan H."/>
            <person name="Rolling W."/>
            <person name="Curaba J."/>
            <person name="Simon P."/>
        </authorList>
    </citation>
    <scope>NUCLEOTIDE SEQUENCE</scope>
    <source>
        <tissue evidence="16">Leaf</tissue>
    </source>
</reference>
<evidence type="ECO:0000256" key="12">
    <source>
        <dbReference type="ARBA" id="ARBA00023136"/>
    </source>
</evidence>
<evidence type="ECO:0000256" key="8">
    <source>
        <dbReference type="ARBA" id="ARBA00022777"/>
    </source>
</evidence>
<dbReference type="InterPro" id="IPR017441">
    <property type="entry name" value="Protein_kinase_ATP_BS"/>
</dbReference>